<reference evidence="1 2" key="1">
    <citation type="journal article" date="2022" name="New Phytol.">
        <title>Ecological generalism drives hyperdiversity of secondary metabolite gene clusters in xylarialean endophytes.</title>
        <authorList>
            <person name="Franco M.E.E."/>
            <person name="Wisecaver J.H."/>
            <person name="Arnold A.E."/>
            <person name="Ju Y.M."/>
            <person name="Slot J.C."/>
            <person name="Ahrendt S."/>
            <person name="Moore L.P."/>
            <person name="Eastman K.E."/>
            <person name="Scott K."/>
            <person name="Konkel Z."/>
            <person name="Mondo S.J."/>
            <person name="Kuo A."/>
            <person name="Hayes R.D."/>
            <person name="Haridas S."/>
            <person name="Andreopoulos B."/>
            <person name="Riley R."/>
            <person name="LaButti K."/>
            <person name="Pangilinan J."/>
            <person name="Lipzen A."/>
            <person name="Amirebrahimi M."/>
            <person name="Yan J."/>
            <person name="Adam C."/>
            <person name="Keymanesh K."/>
            <person name="Ng V."/>
            <person name="Louie K."/>
            <person name="Northen T."/>
            <person name="Drula E."/>
            <person name="Henrissat B."/>
            <person name="Hsieh H.M."/>
            <person name="Youens-Clark K."/>
            <person name="Lutzoni F."/>
            <person name="Miadlikowska J."/>
            <person name="Eastwood D.C."/>
            <person name="Hamelin R.C."/>
            <person name="Grigoriev I.V."/>
            <person name="U'Ren J.M."/>
        </authorList>
    </citation>
    <scope>NUCLEOTIDE SEQUENCE [LARGE SCALE GENOMIC DNA]</scope>
    <source>
        <strain evidence="1 2">CBS 119005</strain>
    </source>
</reference>
<accession>A0ACB9ZL56</accession>
<gene>
    <name evidence="1" type="ORF">F4820DRAFT_8853</name>
</gene>
<sequence>MTDRRRSSFSHSFPPLRSGTHVELAERVVTATGAGNVQYRDQVKRRRSNRHAIIENPLAHLNDEELKEDVTAFQKRCLPKVDRAKLLRAARVAQNVRTYDEVARSDDPEAGKHLPVQLDVEEKVALKAEKDSLFSQKKMFMVILTVSLAAFLQGFVQSSINGASLYADLFGLPNVVSTRSGDENAQPQGDDWKLGATNASPFFFAALLGCWLSLPVNDLIGRRGAMAVAAGLIFISSALSAAFCYSWVALFGVRIINGIGMGLKAVSTPILASETAIGFWRGSAILAWQLWVAFGIMMGFAFNLIFYKAANEWVALRLILGAPLVPSIFLMIGLWFCPESPRYYMRKSTRYDPQKAYDILRGLRKTELQALRDIYLVYKSVELEEYSDHFDLENQGDNIPQGFFAHVKGYASQYKQLFTRRRLRNALISSSIVALAQQLCGINVFAFYSGTLFSGTLRTQERLMPMVYSLAYGAINFVFGLPAIRTIDTLGRRKWLVMTLPVMCLFMLAASLSTMIDDDKTKAGIVALFVFLFTAAYSPGMGPIPFTLASESFPLSHREAGCAFAIAINLLFAGLIQMFFPSINASLRISGSLGLFAALDLLAFVLVFLFVEETKRRSLEDLDLVFAVRKRDFVRHQVTRYLPWFVRRHVLRRRGEEKPSLYVDLIWKQRPRAQQQQQQKTYAQGGGIGIGGIGGEEDWHDYTIGGGGGGGGRLDRSNGNGYDGSSMVSPSFPRRPSEFTTLEPTTRISEDSNDTAHK</sequence>
<evidence type="ECO:0000313" key="1">
    <source>
        <dbReference type="EMBL" id="KAI4871190.1"/>
    </source>
</evidence>
<protein>
    <submittedName>
        <fullName evidence="1">Uncharacterized protein</fullName>
    </submittedName>
</protein>
<proteinExistence type="predicted"/>
<comment type="caution">
    <text evidence="1">The sequence shown here is derived from an EMBL/GenBank/DDBJ whole genome shotgun (WGS) entry which is preliminary data.</text>
</comment>
<evidence type="ECO:0000313" key="2">
    <source>
        <dbReference type="Proteomes" id="UP001497700"/>
    </source>
</evidence>
<organism evidence="1 2">
    <name type="scientific">Hypoxylon rubiginosum</name>
    <dbReference type="NCBI Taxonomy" id="110542"/>
    <lineage>
        <taxon>Eukaryota</taxon>
        <taxon>Fungi</taxon>
        <taxon>Dikarya</taxon>
        <taxon>Ascomycota</taxon>
        <taxon>Pezizomycotina</taxon>
        <taxon>Sordariomycetes</taxon>
        <taxon>Xylariomycetidae</taxon>
        <taxon>Xylariales</taxon>
        <taxon>Hypoxylaceae</taxon>
        <taxon>Hypoxylon</taxon>
    </lineage>
</organism>
<name>A0ACB9ZL56_9PEZI</name>
<dbReference type="Proteomes" id="UP001497700">
    <property type="component" value="Unassembled WGS sequence"/>
</dbReference>
<keyword evidence="2" id="KW-1185">Reference proteome</keyword>
<dbReference type="EMBL" id="MU393421">
    <property type="protein sequence ID" value="KAI4871190.1"/>
    <property type="molecule type" value="Genomic_DNA"/>
</dbReference>